<dbReference type="STRING" id="1763538.LPB68_00225"/>
<sequence length="203" mass="22943">MPRSKEQFEEMRNATREKIHSAAMQLFVHQGFGSTNVQDIADTAGISIGLLYRHYKTKDQLFNELVDYAVEGLNRNITFFETDQSPKKLMAQFVDEVYTDMINGEELTHLLILINQSLLAGSATASKHYEEILQVNARLLDSTAQLIRKGQQLGEFYSGDAQEMAVLFYASIQGLAQMKVLLKSNFTMPSPAILTAFLLKERK</sequence>
<proteinExistence type="predicted"/>
<keyword evidence="7" id="KW-1185">Reference proteome</keyword>
<dbReference type="InterPro" id="IPR036271">
    <property type="entry name" value="Tet_transcr_reg_TetR-rel_C_sf"/>
</dbReference>
<feature type="DNA-binding region" description="H-T-H motif" evidence="4">
    <location>
        <begin position="36"/>
        <end position="55"/>
    </location>
</feature>
<keyword evidence="2 4" id="KW-0238">DNA-binding</keyword>
<dbReference type="PANTHER" id="PTHR30055">
    <property type="entry name" value="HTH-TYPE TRANSCRIPTIONAL REGULATOR RUTR"/>
    <property type="match status" value="1"/>
</dbReference>
<evidence type="ECO:0000256" key="3">
    <source>
        <dbReference type="ARBA" id="ARBA00023163"/>
    </source>
</evidence>
<dbReference type="Gene3D" id="1.10.357.10">
    <property type="entry name" value="Tetracycline Repressor, domain 2"/>
    <property type="match status" value="1"/>
</dbReference>
<comment type="caution">
    <text evidence="6">The sequence shown here is derived from an EMBL/GenBank/DDBJ whole genome shotgun (WGS) entry which is preliminary data.</text>
</comment>
<evidence type="ECO:0000313" key="6">
    <source>
        <dbReference type="EMBL" id="OAB76452.1"/>
    </source>
</evidence>
<evidence type="ECO:0000256" key="1">
    <source>
        <dbReference type="ARBA" id="ARBA00023015"/>
    </source>
</evidence>
<dbReference type="Pfam" id="PF00440">
    <property type="entry name" value="TetR_N"/>
    <property type="match status" value="1"/>
</dbReference>
<name>A0A167FDZ1_9BACL</name>
<dbReference type="AlphaFoldDB" id="A0A167FDZ1"/>
<dbReference type="PRINTS" id="PR00455">
    <property type="entry name" value="HTHTETR"/>
</dbReference>
<dbReference type="PANTHER" id="PTHR30055:SF234">
    <property type="entry name" value="HTH-TYPE TRANSCRIPTIONAL REGULATOR BETI"/>
    <property type="match status" value="1"/>
</dbReference>
<dbReference type="EMBL" id="LSFN01000005">
    <property type="protein sequence ID" value="OAB76452.1"/>
    <property type="molecule type" value="Genomic_DNA"/>
</dbReference>
<dbReference type="InterPro" id="IPR001647">
    <property type="entry name" value="HTH_TetR"/>
</dbReference>
<feature type="domain" description="HTH tetR-type" evidence="5">
    <location>
        <begin position="13"/>
        <end position="73"/>
    </location>
</feature>
<dbReference type="OrthoDB" id="2373640at2"/>
<evidence type="ECO:0000256" key="2">
    <source>
        <dbReference type="ARBA" id="ARBA00023125"/>
    </source>
</evidence>
<evidence type="ECO:0000259" key="5">
    <source>
        <dbReference type="PROSITE" id="PS50977"/>
    </source>
</evidence>
<dbReference type="InterPro" id="IPR050109">
    <property type="entry name" value="HTH-type_TetR-like_transc_reg"/>
</dbReference>
<organism evidence="6 7">
    <name type="scientific">Paenibacillus crassostreae</name>
    <dbReference type="NCBI Taxonomy" id="1763538"/>
    <lineage>
        <taxon>Bacteria</taxon>
        <taxon>Bacillati</taxon>
        <taxon>Bacillota</taxon>
        <taxon>Bacilli</taxon>
        <taxon>Bacillales</taxon>
        <taxon>Paenibacillaceae</taxon>
        <taxon>Paenibacillus</taxon>
    </lineage>
</organism>
<dbReference type="KEGG" id="pcx:LPB68_00225"/>
<gene>
    <name evidence="6" type="ORF">PNBC_03305</name>
</gene>
<dbReference type="PROSITE" id="PS50977">
    <property type="entry name" value="HTH_TETR_2"/>
    <property type="match status" value="1"/>
</dbReference>
<keyword evidence="3" id="KW-0804">Transcription</keyword>
<accession>A0A167FDZ1</accession>
<dbReference type="Proteomes" id="UP000077134">
    <property type="component" value="Unassembled WGS sequence"/>
</dbReference>
<dbReference type="GO" id="GO:0000976">
    <property type="term" value="F:transcription cis-regulatory region binding"/>
    <property type="evidence" value="ECO:0007669"/>
    <property type="project" value="TreeGrafter"/>
</dbReference>
<protein>
    <submittedName>
        <fullName evidence="6">TetR family transcriptional regulator</fullName>
    </submittedName>
</protein>
<dbReference type="RefSeq" id="WP_068655183.1">
    <property type="nucleotide sequence ID" value="NZ_CP017770.1"/>
</dbReference>
<reference evidence="6 7" key="1">
    <citation type="submission" date="2016-02" db="EMBL/GenBank/DDBJ databases">
        <title>Paenibacillus sp. LPB0068, isolated from Crassostrea gigas.</title>
        <authorList>
            <person name="Shin S.-K."/>
            <person name="Yi H."/>
        </authorList>
    </citation>
    <scope>NUCLEOTIDE SEQUENCE [LARGE SCALE GENOMIC DNA]</scope>
    <source>
        <strain evidence="6 7">LPB0068</strain>
    </source>
</reference>
<dbReference type="InterPro" id="IPR009057">
    <property type="entry name" value="Homeodomain-like_sf"/>
</dbReference>
<dbReference type="GO" id="GO:0003700">
    <property type="term" value="F:DNA-binding transcription factor activity"/>
    <property type="evidence" value="ECO:0007669"/>
    <property type="project" value="TreeGrafter"/>
</dbReference>
<evidence type="ECO:0000313" key="7">
    <source>
        <dbReference type="Proteomes" id="UP000077134"/>
    </source>
</evidence>
<evidence type="ECO:0000256" key="4">
    <source>
        <dbReference type="PROSITE-ProRule" id="PRU00335"/>
    </source>
</evidence>
<dbReference type="SUPFAM" id="SSF46689">
    <property type="entry name" value="Homeodomain-like"/>
    <property type="match status" value="1"/>
</dbReference>
<keyword evidence="1" id="KW-0805">Transcription regulation</keyword>
<dbReference type="SUPFAM" id="SSF48498">
    <property type="entry name" value="Tetracyclin repressor-like, C-terminal domain"/>
    <property type="match status" value="1"/>
</dbReference>